<protein>
    <submittedName>
        <fullName evidence="1">Uncharacterized protein</fullName>
    </submittedName>
</protein>
<sequence>MSDTGSYIVVFKAGTSKEKIDEAASKVESSGAPLQALDHLDFIESDGEVSIVAKNLGIK</sequence>
<keyword evidence="2" id="KW-1185">Reference proteome</keyword>
<dbReference type="InterPro" id="IPR037045">
    <property type="entry name" value="S8pro/Inhibitor_I9_sf"/>
</dbReference>
<evidence type="ECO:0000313" key="2">
    <source>
        <dbReference type="Proteomes" id="UP001211065"/>
    </source>
</evidence>
<evidence type="ECO:0000313" key="1">
    <source>
        <dbReference type="EMBL" id="KAJ3226239.1"/>
    </source>
</evidence>
<dbReference type="EMBL" id="JADGJW010000041">
    <property type="protein sequence ID" value="KAJ3226239.1"/>
    <property type="molecule type" value="Genomic_DNA"/>
</dbReference>
<gene>
    <name evidence="1" type="ORF">HK099_005344</name>
</gene>
<accession>A0AAD5U6M3</accession>
<dbReference type="Gene3D" id="3.30.70.80">
    <property type="entry name" value="Peptidase S8 propeptide/proteinase inhibitor I9"/>
    <property type="match status" value="1"/>
</dbReference>
<name>A0AAD5U6M3_9FUNG</name>
<reference evidence="1" key="1">
    <citation type="submission" date="2020-05" db="EMBL/GenBank/DDBJ databases">
        <title>Phylogenomic resolution of chytrid fungi.</title>
        <authorList>
            <person name="Stajich J.E."/>
            <person name="Amses K."/>
            <person name="Simmons R."/>
            <person name="Seto K."/>
            <person name="Myers J."/>
            <person name="Bonds A."/>
            <person name="Quandt C.A."/>
            <person name="Barry K."/>
            <person name="Liu P."/>
            <person name="Grigoriev I."/>
            <person name="Longcore J.E."/>
            <person name="James T.Y."/>
        </authorList>
    </citation>
    <scope>NUCLEOTIDE SEQUENCE</scope>
    <source>
        <strain evidence="1">JEL0476</strain>
    </source>
</reference>
<dbReference type="AlphaFoldDB" id="A0AAD5U6M3"/>
<comment type="caution">
    <text evidence="1">The sequence shown here is derived from an EMBL/GenBank/DDBJ whole genome shotgun (WGS) entry which is preliminary data.</text>
</comment>
<organism evidence="1 2">
    <name type="scientific">Clydaea vesicula</name>
    <dbReference type="NCBI Taxonomy" id="447962"/>
    <lineage>
        <taxon>Eukaryota</taxon>
        <taxon>Fungi</taxon>
        <taxon>Fungi incertae sedis</taxon>
        <taxon>Chytridiomycota</taxon>
        <taxon>Chytridiomycota incertae sedis</taxon>
        <taxon>Chytridiomycetes</taxon>
        <taxon>Lobulomycetales</taxon>
        <taxon>Lobulomycetaceae</taxon>
        <taxon>Clydaea</taxon>
    </lineage>
</organism>
<proteinExistence type="predicted"/>
<dbReference type="Proteomes" id="UP001211065">
    <property type="component" value="Unassembled WGS sequence"/>
</dbReference>